<dbReference type="GeneID" id="24803089"/>
<proteinExistence type="predicted"/>
<dbReference type="Gene3D" id="1.10.1130.10">
    <property type="entry name" value="Flavocytochrome C3, Chain A"/>
    <property type="match status" value="1"/>
</dbReference>
<dbReference type="EMBL" id="CP011267">
    <property type="protein sequence ID" value="AKG92146.1"/>
    <property type="molecule type" value="Genomic_DNA"/>
</dbReference>
<dbReference type="OrthoDB" id="51664at2157"/>
<name>A0A0F7DC34_9EURY</name>
<dbReference type="RefSeq" id="WP_048094539.1">
    <property type="nucleotide sequence ID" value="NZ_CP011267.1"/>
</dbReference>
<evidence type="ECO:0000313" key="3">
    <source>
        <dbReference type="Proteomes" id="UP000034723"/>
    </source>
</evidence>
<dbReference type="InParanoid" id="A0A0F7DC34"/>
<keyword evidence="1" id="KW-0812">Transmembrane</keyword>
<keyword evidence="1" id="KW-0472">Membrane</keyword>
<dbReference type="STRING" id="113653.GAH_00507"/>
<evidence type="ECO:0000256" key="1">
    <source>
        <dbReference type="SAM" id="Phobius"/>
    </source>
</evidence>
<organism evidence="2 3">
    <name type="scientific">Geoglobus ahangari</name>
    <dbReference type="NCBI Taxonomy" id="113653"/>
    <lineage>
        <taxon>Archaea</taxon>
        <taxon>Methanobacteriati</taxon>
        <taxon>Methanobacteriota</taxon>
        <taxon>Archaeoglobi</taxon>
        <taxon>Archaeoglobales</taxon>
        <taxon>Archaeoglobaceae</taxon>
        <taxon>Geoglobus</taxon>
    </lineage>
</organism>
<keyword evidence="1" id="KW-1133">Transmembrane helix</keyword>
<dbReference type="InterPro" id="IPR036280">
    <property type="entry name" value="Multihaem_cyt_sf"/>
</dbReference>
<evidence type="ECO:0000313" key="2">
    <source>
        <dbReference type="EMBL" id="AKG92146.1"/>
    </source>
</evidence>
<dbReference type="HOGENOM" id="CLU_096324_0_0_2"/>
<keyword evidence="3" id="KW-1185">Reference proteome</keyword>
<sequence length="230" mass="24685">MVSAGKIFLIIIGVFAVGLIALPSTISLFAGQHYWYDVNPGGNQIPCEKCHADVLEELSRGIYHIKQKGDPYSADGQDCTFCHRVNSSITYAKGDGAGTWVGKEAHAATNIQCLYCHAPSLYGAPRAGGFGLTNDSTDTGALAAHREFVLEARGITLLLGENEACIACHTQIELNYNYTTVRSMGVTIEESYASDGTGVTQSWTFSPASNITYAINSADRTAKGTYEVVR</sequence>
<reference evidence="2 3" key="1">
    <citation type="submission" date="2015-04" db="EMBL/GenBank/DDBJ databases">
        <title>The complete genome sequence of the hyperthermophilic, obligate iron-reducing archaeon Geoglobus ahangari strain 234T.</title>
        <authorList>
            <person name="Manzella M.P."/>
            <person name="Holmes D.E."/>
            <person name="Rocheleau J.M."/>
            <person name="Chung A."/>
            <person name="Reguera G."/>
            <person name="Kashefi K."/>
        </authorList>
    </citation>
    <scope>NUCLEOTIDE SEQUENCE [LARGE SCALE GENOMIC DNA]</scope>
    <source>
        <strain evidence="2 3">234</strain>
    </source>
</reference>
<feature type="transmembrane region" description="Helical" evidence="1">
    <location>
        <begin position="7"/>
        <end position="30"/>
    </location>
</feature>
<dbReference type="KEGG" id="gah:GAH_00507"/>
<dbReference type="SUPFAM" id="SSF48695">
    <property type="entry name" value="Multiheme cytochromes"/>
    <property type="match status" value="1"/>
</dbReference>
<accession>A0A0F7DC34</accession>
<dbReference type="Proteomes" id="UP000034723">
    <property type="component" value="Chromosome"/>
</dbReference>
<protein>
    <submittedName>
        <fullName evidence="2">Cytochrome c7</fullName>
    </submittedName>
</protein>
<dbReference type="AlphaFoldDB" id="A0A0F7DC34"/>
<gene>
    <name evidence="2" type="ORF">GAH_00507</name>
</gene>